<proteinExistence type="predicted"/>
<keyword evidence="3" id="KW-1185">Reference proteome</keyword>
<sequence length="248" mass="28230">MPGLKISVITVSYNAERTIERCIQSVISQNYKDIGYIIIDGGSTDGTVPIIEKYKKHIQFLVSEPDRGIYDAMNKGIALAQGDVIGILNADDFFADDHVLSDIATAFTNHNTDIVYGDLDYIKLDGSVSRKWRTGQYKKGMFNHGWMPPHPAFYCKRELFNKFGNYSLDFGTAADYELMLRFIHLNHLSVYYVQRVLVKMSIGGVSNSGISNRIKALFFDVKAMYINKILFPPITLIFKPLRKLKQFF</sequence>
<dbReference type="InterPro" id="IPR029044">
    <property type="entry name" value="Nucleotide-diphossugar_trans"/>
</dbReference>
<dbReference type="Gene3D" id="3.90.550.10">
    <property type="entry name" value="Spore Coat Polysaccharide Biosynthesis Protein SpsA, Chain A"/>
    <property type="match status" value="1"/>
</dbReference>
<dbReference type="Pfam" id="PF00535">
    <property type="entry name" value="Glycos_transf_2"/>
    <property type="match status" value="1"/>
</dbReference>
<dbReference type="InterPro" id="IPR001173">
    <property type="entry name" value="Glyco_trans_2-like"/>
</dbReference>
<feature type="domain" description="Glycosyltransferase 2-like" evidence="1">
    <location>
        <begin position="7"/>
        <end position="146"/>
    </location>
</feature>
<accession>A0ABT1T8D2</accession>
<gene>
    <name evidence="2" type="ORF">NPE20_23090</name>
</gene>
<dbReference type="RefSeq" id="WP_256541056.1">
    <property type="nucleotide sequence ID" value="NZ_JANHOH010000010.1"/>
</dbReference>
<protein>
    <submittedName>
        <fullName evidence="2">Glycosyltransferase</fullName>
    </submittedName>
</protein>
<dbReference type="EMBL" id="JANHOH010000010">
    <property type="protein sequence ID" value="MCQ6960885.1"/>
    <property type="molecule type" value="Genomic_DNA"/>
</dbReference>
<organism evidence="2 3">
    <name type="scientific">Mucilaginibacter aquariorum</name>
    <dbReference type="NCBI Taxonomy" id="2967225"/>
    <lineage>
        <taxon>Bacteria</taxon>
        <taxon>Pseudomonadati</taxon>
        <taxon>Bacteroidota</taxon>
        <taxon>Sphingobacteriia</taxon>
        <taxon>Sphingobacteriales</taxon>
        <taxon>Sphingobacteriaceae</taxon>
        <taxon>Mucilaginibacter</taxon>
    </lineage>
</organism>
<dbReference type="PANTHER" id="PTHR22916:SF3">
    <property type="entry name" value="UDP-GLCNAC:BETAGAL BETA-1,3-N-ACETYLGLUCOSAMINYLTRANSFERASE-LIKE PROTEIN 1"/>
    <property type="match status" value="1"/>
</dbReference>
<evidence type="ECO:0000259" key="1">
    <source>
        <dbReference type="Pfam" id="PF00535"/>
    </source>
</evidence>
<dbReference type="Proteomes" id="UP001204376">
    <property type="component" value="Unassembled WGS sequence"/>
</dbReference>
<evidence type="ECO:0000313" key="3">
    <source>
        <dbReference type="Proteomes" id="UP001204376"/>
    </source>
</evidence>
<evidence type="ECO:0000313" key="2">
    <source>
        <dbReference type="EMBL" id="MCQ6960885.1"/>
    </source>
</evidence>
<reference evidence="2 3" key="1">
    <citation type="submission" date="2022-07" db="EMBL/GenBank/DDBJ databases">
        <title>Mucilaginibacter sp. JC4.</title>
        <authorList>
            <person name="Le V."/>
            <person name="Ko S.-R."/>
            <person name="Ahn C.-Y."/>
            <person name="Oh H.-M."/>
        </authorList>
    </citation>
    <scope>NUCLEOTIDE SEQUENCE [LARGE SCALE GENOMIC DNA]</scope>
    <source>
        <strain evidence="2 3">JC4</strain>
    </source>
</reference>
<comment type="caution">
    <text evidence="2">The sequence shown here is derived from an EMBL/GenBank/DDBJ whole genome shotgun (WGS) entry which is preliminary data.</text>
</comment>
<dbReference type="SUPFAM" id="SSF53448">
    <property type="entry name" value="Nucleotide-diphospho-sugar transferases"/>
    <property type="match status" value="1"/>
</dbReference>
<name>A0ABT1T8D2_9SPHI</name>
<dbReference type="CDD" id="cd06433">
    <property type="entry name" value="GT_2_WfgS_like"/>
    <property type="match status" value="1"/>
</dbReference>
<dbReference type="PANTHER" id="PTHR22916">
    <property type="entry name" value="GLYCOSYLTRANSFERASE"/>
    <property type="match status" value="1"/>
</dbReference>